<dbReference type="EMBL" id="CP036290">
    <property type="protein sequence ID" value="QDU84701.1"/>
    <property type="molecule type" value="Genomic_DNA"/>
</dbReference>
<proteinExistence type="predicted"/>
<feature type="signal peptide" evidence="1">
    <location>
        <begin position="1"/>
        <end position="21"/>
    </location>
</feature>
<evidence type="ECO:0000313" key="3">
    <source>
        <dbReference type="Proteomes" id="UP000319342"/>
    </source>
</evidence>
<keyword evidence="1" id="KW-0732">Signal</keyword>
<protein>
    <recommendedName>
        <fullName evidence="4">GerMN domain-containing protein</fullName>
    </recommendedName>
</protein>
<name>A0A518CZP4_9BACT</name>
<organism evidence="2 3">
    <name type="scientific">Rohdeia mirabilis</name>
    <dbReference type="NCBI Taxonomy" id="2528008"/>
    <lineage>
        <taxon>Bacteria</taxon>
        <taxon>Pseudomonadati</taxon>
        <taxon>Planctomycetota</taxon>
        <taxon>Planctomycetia</taxon>
        <taxon>Planctomycetia incertae sedis</taxon>
        <taxon>Rohdeia</taxon>
    </lineage>
</organism>
<dbReference type="Proteomes" id="UP000319342">
    <property type="component" value="Chromosome"/>
</dbReference>
<feature type="chain" id="PRO_5022188506" description="GerMN domain-containing protein" evidence="1">
    <location>
        <begin position="22"/>
        <end position="220"/>
    </location>
</feature>
<gene>
    <name evidence="2" type="ORF">Pla163_18130</name>
</gene>
<reference evidence="2 3" key="1">
    <citation type="submission" date="2019-02" db="EMBL/GenBank/DDBJ databases">
        <title>Deep-cultivation of Planctomycetes and their phenomic and genomic characterization uncovers novel biology.</title>
        <authorList>
            <person name="Wiegand S."/>
            <person name="Jogler M."/>
            <person name="Boedeker C."/>
            <person name="Pinto D."/>
            <person name="Vollmers J."/>
            <person name="Rivas-Marin E."/>
            <person name="Kohn T."/>
            <person name="Peeters S.H."/>
            <person name="Heuer A."/>
            <person name="Rast P."/>
            <person name="Oberbeckmann S."/>
            <person name="Bunk B."/>
            <person name="Jeske O."/>
            <person name="Meyerdierks A."/>
            <person name="Storesund J.E."/>
            <person name="Kallscheuer N."/>
            <person name="Luecker S."/>
            <person name="Lage O.M."/>
            <person name="Pohl T."/>
            <person name="Merkel B.J."/>
            <person name="Hornburger P."/>
            <person name="Mueller R.-W."/>
            <person name="Bruemmer F."/>
            <person name="Labrenz M."/>
            <person name="Spormann A.M."/>
            <person name="Op den Camp H."/>
            <person name="Overmann J."/>
            <person name="Amann R."/>
            <person name="Jetten M.S.M."/>
            <person name="Mascher T."/>
            <person name="Medema M.H."/>
            <person name="Devos D.P."/>
            <person name="Kaster A.-K."/>
            <person name="Ovreas L."/>
            <person name="Rohde M."/>
            <person name="Galperin M.Y."/>
            <person name="Jogler C."/>
        </authorList>
    </citation>
    <scope>NUCLEOTIDE SEQUENCE [LARGE SCALE GENOMIC DNA]</scope>
    <source>
        <strain evidence="2 3">Pla163</strain>
    </source>
</reference>
<evidence type="ECO:0008006" key="4">
    <source>
        <dbReference type="Google" id="ProtNLM"/>
    </source>
</evidence>
<dbReference type="PROSITE" id="PS51257">
    <property type="entry name" value="PROKAR_LIPOPROTEIN"/>
    <property type="match status" value="1"/>
</dbReference>
<evidence type="ECO:0000256" key="1">
    <source>
        <dbReference type="SAM" id="SignalP"/>
    </source>
</evidence>
<sequence precursor="true">MRARRSILLAVLAVQTLGLGACRTADPDPTVLVRTKGGVELGASTTHGVVFLGTTATSGEAEVLAWFGDGPELEPSLVEAIGGGLYSVDVDIDLPAVPLSFDLPDTSTTLEIRGRDAAGAWVRTTRRADEPTATGLLLLIPDEPLPPASSGAGVYLRDRRGQLRLVGLLAGRVQIIDSALASAAPRERLAAIGPTDLWRLVSYRRNRHRPAPWVYREDLE</sequence>
<keyword evidence="3" id="KW-1185">Reference proteome</keyword>
<accession>A0A518CZP4</accession>
<dbReference type="RefSeq" id="WP_145186721.1">
    <property type="nucleotide sequence ID" value="NZ_CP036290.1"/>
</dbReference>
<dbReference type="OrthoDB" id="283814at2"/>
<dbReference type="AlphaFoldDB" id="A0A518CZP4"/>
<evidence type="ECO:0000313" key="2">
    <source>
        <dbReference type="EMBL" id="QDU84701.1"/>
    </source>
</evidence>